<organism evidence="2 3">
    <name type="scientific">Bondarzewia mesenterica</name>
    <dbReference type="NCBI Taxonomy" id="1095465"/>
    <lineage>
        <taxon>Eukaryota</taxon>
        <taxon>Fungi</taxon>
        <taxon>Dikarya</taxon>
        <taxon>Basidiomycota</taxon>
        <taxon>Agaricomycotina</taxon>
        <taxon>Agaricomycetes</taxon>
        <taxon>Russulales</taxon>
        <taxon>Bondarzewiaceae</taxon>
        <taxon>Bondarzewia</taxon>
    </lineage>
</organism>
<feature type="region of interest" description="Disordered" evidence="1">
    <location>
        <begin position="155"/>
        <end position="177"/>
    </location>
</feature>
<name>A0A4V3XF17_9AGAM</name>
<keyword evidence="3" id="KW-1185">Reference proteome</keyword>
<comment type="caution">
    <text evidence="2">The sequence shown here is derived from an EMBL/GenBank/DDBJ whole genome shotgun (WGS) entry which is preliminary data.</text>
</comment>
<evidence type="ECO:0000313" key="3">
    <source>
        <dbReference type="Proteomes" id="UP000310158"/>
    </source>
</evidence>
<sequence>MLEFVKQEKEEQVAAEKVREQEAQITAVKAKESERAKHRKISAEKVEWNSENELMSVNILSIGDADVDMEMMALTSETGGDVSAVSDMGKGKGHLKKWKPVEVTGMIPEGAVPVNKMCYRCMTEFSAPYMCYQILGMDKCMNSVSVIKIKLAKNKASSSSAPHPKPVTRSSESSTTTTTQFLKKSVAECEKLVSKVAVSVESGMSLPSLINAEDMITWHLESNARELAIILGEHESDKHELEKVRCEIHAAKRELGMKDDQ</sequence>
<gene>
    <name evidence="2" type="ORF">EW146_g4705</name>
</gene>
<protein>
    <submittedName>
        <fullName evidence="2">Uncharacterized protein</fullName>
    </submittedName>
</protein>
<accession>A0A4V3XF17</accession>
<evidence type="ECO:0000256" key="1">
    <source>
        <dbReference type="SAM" id="MobiDB-lite"/>
    </source>
</evidence>
<reference evidence="2 3" key="1">
    <citation type="submission" date="2019-02" db="EMBL/GenBank/DDBJ databases">
        <title>Genome sequencing of the rare red list fungi Bondarzewia mesenterica.</title>
        <authorList>
            <person name="Buettner E."/>
            <person name="Kellner H."/>
        </authorList>
    </citation>
    <scope>NUCLEOTIDE SEQUENCE [LARGE SCALE GENOMIC DNA]</scope>
    <source>
        <strain evidence="2 3">DSM 108281</strain>
    </source>
</reference>
<dbReference type="Proteomes" id="UP000310158">
    <property type="component" value="Unassembled WGS sequence"/>
</dbReference>
<dbReference type="EMBL" id="SGPL01000188">
    <property type="protein sequence ID" value="THH15833.1"/>
    <property type="molecule type" value="Genomic_DNA"/>
</dbReference>
<proteinExistence type="predicted"/>
<evidence type="ECO:0000313" key="2">
    <source>
        <dbReference type="EMBL" id="THH15833.1"/>
    </source>
</evidence>
<dbReference type="AlphaFoldDB" id="A0A4V3XF17"/>